<evidence type="ECO:0000256" key="1">
    <source>
        <dbReference type="SAM" id="MobiDB-lite"/>
    </source>
</evidence>
<dbReference type="AlphaFoldDB" id="A0AAP0G967"/>
<evidence type="ECO:0000313" key="2">
    <source>
        <dbReference type="EMBL" id="KAK8945246.1"/>
    </source>
</evidence>
<sequence length="134" mass="14612">MSAPPLHSFFTAFPISIPRESRRLYGVPTSLLPPQGLSSGWSPTPPSTPSDLLIADGVLLPLQLLSLPCGECPPLPHSNPPGPPAEPTPPSSTHSHLGKSSPVLQLRRVGGWCKRSKREIVDPVCLRRQRKQWY</sequence>
<evidence type="ECO:0000313" key="3">
    <source>
        <dbReference type="Proteomes" id="UP001418222"/>
    </source>
</evidence>
<dbReference type="EMBL" id="JBBWWQ010000006">
    <property type="protein sequence ID" value="KAK8945246.1"/>
    <property type="molecule type" value="Genomic_DNA"/>
</dbReference>
<feature type="region of interest" description="Disordered" evidence="1">
    <location>
        <begin position="73"/>
        <end position="103"/>
    </location>
</feature>
<dbReference type="Proteomes" id="UP001418222">
    <property type="component" value="Unassembled WGS sequence"/>
</dbReference>
<protein>
    <submittedName>
        <fullName evidence="2">Uncharacterized protein</fullName>
    </submittedName>
</protein>
<reference evidence="2 3" key="1">
    <citation type="journal article" date="2022" name="Nat. Plants">
        <title>Genomes of leafy and leafless Platanthera orchids illuminate the evolution of mycoheterotrophy.</title>
        <authorList>
            <person name="Li M.H."/>
            <person name="Liu K.W."/>
            <person name="Li Z."/>
            <person name="Lu H.C."/>
            <person name="Ye Q.L."/>
            <person name="Zhang D."/>
            <person name="Wang J.Y."/>
            <person name="Li Y.F."/>
            <person name="Zhong Z.M."/>
            <person name="Liu X."/>
            <person name="Yu X."/>
            <person name="Liu D.K."/>
            <person name="Tu X.D."/>
            <person name="Liu B."/>
            <person name="Hao Y."/>
            <person name="Liao X.Y."/>
            <person name="Jiang Y.T."/>
            <person name="Sun W.H."/>
            <person name="Chen J."/>
            <person name="Chen Y.Q."/>
            <person name="Ai Y."/>
            <person name="Zhai J.W."/>
            <person name="Wu S.S."/>
            <person name="Zhou Z."/>
            <person name="Hsiao Y.Y."/>
            <person name="Wu W.L."/>
            <person name="Chen Y.Y."/>
            <person name="Lin Y.F."/>
            <person name="Hsu J.L."/>
            <person name="Li C.Y."/>
            <person name="Wang Z.W."/>
            <person name="Zhao X."/>
            <person name="Zhong W.Y."/>
            <person name="Ma X.K."/>
            <person name="Ma L."/>
            <person name="Huang J."/>
            <person name="Chen G.Z."/>
            <person name="Huang M.Z."/>
            <person name="Huang L."/>
            <person name="Peng D.H."/>
            <person name="Luo Y.B."/>
            <person name="Zou S.Q."/>
            <person name="Chen S.P."/>
            <person name="Lan S."/>
            <person name="Tsai W.C."/>
            <person name="Van de Peer Y."/>
            <person name="Liu Z.J."/>
        </authorList>
    </citation>
    <scope>NUCLEOTIDE SEQUENCE [LARGE SCALE GENOMIC DNA]</scope>
    <source>
        <strain evidence="2">Lor287</strain>
    </source>
</reference>
<comment type="caution">
    <text evidence="2">The sequence shown here is derived from an EMBL/GenBank/DDBJ whole genome shotgun (WGS) entry which is preliminary data.</text>
</comment>
<keyword evidence="3" id="KW-1185">Reference proteome</keyword>
<name>A0AAP0G967_9ASPA</name>
<feature type="compositionally biased region" description="Pro residues" evidence="1">
    <location>
        <begin position="73"/>
        <end position="90"/>
    </location>
</feature>
<gene>
    <name evidence="2" type="ORF">KSP39_PZI008527</name>
</gene>
<proteinExistence type="predicted"/>
<accession>A0AAP0G967</accession>
<organism evidence="2 3">
    <name type="scientific">Platanthera zijinensis</name>
    <dbReference type="NCBI Taxonomy" id="2320716"/>
    <lineage>
        <taxon>Eukaryota</taxon>
        <taxon>Viridiplantae</taxon>
        <taxon>Streptophyta</taxon>
        <taxon>Embryophyta</taxon>
        <taxon>Tracheophyta</taxon>
        <taxon>Spermatophyta</taxon>
        <taxon>Magnoliopsida</taxon>
        <taxon>Liliopsida</taxon>
        <taxon>Asparagales</taxon>
        <taxon>Orchidaceae</taxon>
        <taxon>Orchidoideae</taxon>
        <taxon>Orchideae</taxon>
        <taxon>Orchidinae</taxon>
        <taxon>Platanthera</taxon>
    </lineage>
</organism>